<comment type="caution">
    <text evidence="2">The sequence shown here is derived from an EMBL/GenBank/DDBJ whole genome shotgun (WGS) entry which is preliminary data.</text>
</comment>
<evidence type="ECO:0000313" key="2">
    <source>
        <dbReference type="EMBL" id="MPC79408.1"/>
    </source>
</evidence>
<feature type="signal peptide" evidence="1">
    <location>
        <begin position="1"/>
        <end position="22"/>
    </location>
</feature>
<keyword evidence="1" id="KW-0732">Signal</keyword>
<proteinExistence type="predicted"/>
<keyword evidence="3" id="KW-1185">Reference proteome</keyword>
<evidence type="ECO:0000313" key="3">
    <source>
        <dbReference type="Proteomes" id="UP000324222"/>
    </source>
</evidence>
<protein>
    <submittedName>
        <fullName evidence="2">Uncharacterized protein</fullName>
    </submittedName>
</protein>
<feature type="chain" id="PRO_5022814262" evidence="1">
    <location>
        <begin position="23"/>
        <end position="126"/>
    </location>
</feature>
<organism evidence="2 3">
    <name type="scientific">Portunus trituberculatus</name>
    <name type="common">Swimming crab</name>
    <name type="synonym">Neptunus trituberculatus</name>
    <dbReference type="NCBI Taxonomy" id="210409"/>
    <lineage>
        <taxon>Eukaryota</taxon>
        <taxon>Metazoa</taxon>
        <taxon>Ecdysozoa</taxon>
        <taxon>Arthropoda</taxon>
        <taxon>Crustacea</taxon>
        <taxon>Multicrustacea</taxon>
        <taxon>Malacostraca</taxon>
        <taxon>Eumalacostraca</taxon>
        <taxon>Eucarida</taxon>
        <taxon>Decapoda</taxon>
        <taxon>Pleocyemata</taxon>
        <taxon>Brachyura</taxon>
        <taxon>Eubrachyura</taxon>
        <taxon>Portunoidea</taxon>
        <taxon>Portunidae</taxon>
        <taxon>Portuninae</taxon>
        <taxon>Portunus</taxon>
    </lineage>
</organism>
<dbReference type="EMBL" id="VSRR010051077">
    <property type="protein sequence ID" value="MPC79408.1"/>
    <property type="molecule type" value="Genomic_DNA"/>
</dbReference>
<reference evidence="2 3" key="1">
    <citation type="submission" date="2019-05" db="EMBL/GenBank/DDBJ databases">
        <title>Another draft genome of Portunus trituberculatus and its Hox gene families provides insights of decapod evolution.</title>
        <authorList>
            <person name="Jeong J.-H."/>
            <person name="Song I."/>
            <person name="Kim S."/>
            <person name="Choi T."/>
            <person name="Kim D."/>
            <person name="Ryu S."/>
            <person name="Kim W."/>
        </authorList>
    </citation>
    <scope>NUCLEOTIDE SEQUENCE [LARGE SCALE GENOMIC DNA]</scope>
    <source>
        <tissue evidence="2">Muscle</tissue>
    </source>
</reference>
<evidence type="ECO:0000256" key="1">
    <source>
        <dbReference type="SAM" id="SignalP"/>
    </source>
</evidence>
<dbReference type="AlphaFoldDB" id="A0A5B7IEZ9"/>
<dbReference type="Proteomes" id="UP000324222">
    <property type="component" value="Unassembled WGS sequence"/>
</dbReference>
<name>A0A5B7IEZ9_PORTR</name>
<accession>A0A5B7IEZ9</accession>
<sequence length="126" mass="13517">MGRRLVVLVVLGLAAAPMQQRGALVNGMAVYTQHKETCTWPWVCVLGYEVRGAGGRRTACNSRLGMHGAAASRAHLNLTGIKLCLKAPFTDRPRDCGRCWLDGDGSPASHTLGRRVTSPSLFLLAS</sequence>
<gene>
    <name evidence="2" type="ORF">E2C01_073934</name>
</gene>